<dbReference type="KEGG" id="pce:PECL_1783"/>
<accession>G8PBT8</accession>
<dbReference type="EMBL" id="CP003137">
    <property type="protein sequence ID" value="AEV95996.1"/>
    <property type="molecule type" value="Genomic_DNA"/>
</dbReference>
<dbReference type="AlphaFoldDB" id="G8PBT8"/>
<evidence type="ECO:0000313" key="4">
    <source>
        <dbReference type="Proteomes" id="UP000005444"/>
    </source>
</evidence>
<sequence length="426" mass="46401">MVEINLPYDKRSIKASIPDKNFAGILESKAESFRNPLSEEETVEKSLDNPIGSPSLEELAKGKKNIVLISSDHTRPVPSHIITPIILKRIRSVAPEARIRILVATGFHRPSTKEELINKYGSEIVENEEIVMHVSTDDNSMVKIGQLPSGGDCIINKVAAEADLLLAEGFIESHFFAGFSGGRKAVLPGVASYKTIMANHSGEFINSNKARTGNLMHNPIHKDMVYAARTAKLAFIVNVVLDGDKKIIGSFAGDVEEAHEVGCKFVKQLASVKEIPSDIAISTNGGFPLDQNIYQAVKGMTAAEATNKDGGVIIMVAGASDGHGGEGFYHNLADVSDPKEFLEKAINTPRSKTVPDQWTSQILARILVHHHVIFVSDLVEPALIRDMHMELATTFDEALHRAFEIENENAKVTVIRDGLSVIVEEG</sequence>
<dbReference type="GO" id="GO:0050043">
    <property type="term" value="F:lactate racemase activity"/>
    <property type="evidence" value="ECO:0007669"/>
    <property type="project" value="InterPro"/>
</dbReference>
<dbReference type="Pfam" id="PF21113">
    <property type="entry name" value="LarA_C"/>
    <property type="match status" value="1"/>
</dbReference>
<dbReference type="Gene3D" id="3.90.226.30">
    <property type="match status" value="1"/>
</dbReference>
<feature type="domain" description="LarA-like N-terminal" evidence="1">
    <location>
        <begin position="8"/>
        <end position="213"/>
    </location>
</feature>
<evidence type="ECO:0000259" key="1">
    <source>
        <dbReference type="Pfam" id="PF09861"/>
    </source>
</evidence>
<gene>
    <name evidence="3" type="ordered locus">PECL_1783</name>
</gene>
<organism evidence="3 4">
    <name type="scientific">Pediococcus claussenii (strain ATCC BAA-344 / DSM 14800 / JCM 18046 / KCTC 3811 / LMG 21948 / P06)</name>
    <dbReference type="NCBI Taxonomy" id="701521"/>
    <lineage>
        <taxon>Bacteria</taxon>
        <taxon>Bacillati</taxon>
        <taxon>Bacillota</taxon>
        <taxon>Bacilli</taxon>
        <taxon>Lactobacillales</taxon>
        <taxon>Lactobacillaceae</taxon>
        <taxon>Pediococcus</taxon>
    </lineage>
</organism>
<dbReference type="PANTHER" id="PTHR33171">
    <property type="entry name" value="LAR_N DOMAIN-CONTAINING PROTEIN"/>
    <property type="match status" value="1"/>
</dbReference>
<dbReference type="STRING" id="701521.PECL_1783"/>
<dbReference type="Proteomes" id="UP000005444">
    <property type="component" value="Chromosome"/>
</dbReference>
<dbReference type="eggNOG" id="COG3875">
    <property type="taxonomic scope" value="Bacteria"/>
</dbReference>
<dbReference type="Pfam" id="PF09861">
    <property type="entry name" value="Lar_N"/>
    <property type="match status" value="1"/>
</dbReference>
<evidence type="ECO:0000259" key="2">
    <source>
        <dbReference type="Pfam" id="PF21113"/>
    </source>
</evidence>
<reference evidence="3 4" key="1">
    <citation type="journal article" date="2012" name="J. Bacteriol.">
        <title>Complete Genome Sequence of the Beer Spoilage Organism Pediococcus claussenii ATCC BAA-344T.</title>
        <authorList>
            <person name="Pittet V."/>
            <person name="Abegunde T."/>
            <person name="Marfleet T."/>
            <person name="Haakensen M."/>
            <person name="Morrow K."/>
            <person name="Jayaprakash T."/>
            <person name="Schroeder K."/>
            <person name="Trost B."/>
            <person name="Byrns S."/>
            <person name="Bergsveinson J."/>
            <person name="Kusalik A."/>
            <person name="Ziola B."/>
        </authorList>
    </citation>
    <scope>NUCLEOTIDE SEQUENCE [LARGE SCALE GENOMIC DNA]</scope>
    <source>
        <strain evidence="3 4">ATCC BAA-344</strain>
    </source>
</reference>
<dbReference type="InterPro" id="IPR048068">
    <property type="entry name" value="LarA-like"/>
</dbReference>
<dbReference type="PANTHER" id="PTHR33171:SF17">
    <property type="entry name" value="LARA-LIKE N-TERMINAL DOMAIN-CONTAINING PROTEIN"/>
    <property type="match status" value="1"/>
</dbReference>
<dbReference type="PATRIC" id="fig|701521.8.peg.1685"/>
<dbReference type="InterPro" id="IPR048520">
    <property type="entry name" value="LarA_C"/>
</dbReference>
<keyword evidence="4" id="KW-1185">Reference proteome</keyword>
<dbReference type="InterPro" id="IPR047926">
    <property type="entry name" value="Ni_dep_LarA"/>
</dbReference>
<dbReference type="InterPro" id="IPR018657">
    <property type="entry name" value="LarA-like_N"/>
</dbReference>
<dbReference type="HOGENOM" id="CLU_050189_0_0_9"/>
<dbReference type="NCBIfam" id="NF033504">
    <property type="entry name" value="Ni_dep_LarA"/>
    <property type="match status" value="1"/>
</dbReference>
<dbReference type="Gene3D" id="3.40.50.11440">
    <property type="match status" value="1"/>
</dbReference>
<feature type="domain" description="Lactate racemase C-terminal" evidence="2">
    <location>
        <begin position="272"/>
        <end position="423"/>
    </location>
</feature>
<dbReference type="InterPro" id="IPR043166">
    <property type="entry name" value="LarA-like_C"/>
</dbReference>
<name>G8PBT8_PEDCP</name>
<dbReference type="RefSeq" id="WP_014216190.1">
    <property type="nucleotide sequence ID" value="NC_016605.1"/>
</dbReference>
<protein>
    <submittedName>
        <fullName evidence="3">Uncharacterized protein</fullName>
    </submittedName>
</protein>
<proteinExistence type="predicted"/>
<evidence type="ECO:0000313" key="3">
    <source>
        <dbReference type="EMBL" id="AEV95996.1"/>
    </source>
</evidence>